<evidence type="ECO:0000313" key="1">
    <source>
        <dbReference type="EMBL" id="MDO9710653.1"/>
    </source>
</evidence>
<keyword evidence="2" id="KW-1185">Reference proteome</keyword>
<sequence>MSMLHELAVKSELLLNCQFEVESPAVTIESYRAEIRRIGLTKAGRLDLAAVAISFKEVMIPVLKFFPFLLASDGYPSWWLQVFLAGGSRVIKQPLLHLLVEQWLTRASSVRDDDGRRDILRVTRAKNPGRGSVAGCQPEIRDAISASQVAKAAHRIRSKVPLTRVTRMKLAGELGILTFSSHSRAERVWPLTSQAILGEVETFEVFFQRRLKYEIEKLTAEGREPRVHLVLKRLGHRNRHADVAQGIAAWKAQSRSS</sequence>
<gene>
    <name evidence="1" type="ORF">Q7A36_20040</name>
</gene>
<evidence type="ECO:0000313" key="2">
    <source>
        <dbReference type="Proteomes" id="UP001243009"/>
    </source>
</evidence>
<reference evidence="1 2" key="1">
    <citation type="submission" date="2023-08" db="EMBL/GenBank/DDBJ databases">
        <title>The draft genome sequence of Paracraurococcus sp. LOR1-02.</title>
        <authorList>
            <person name="Kingkaew E."/>
            <person name="Tanasupawat S."/>
        </authorList>
    </citation>
    <scope>NUCLEOTIDE SEQUENCE [LARGE SCALE GENOMIC DNA]</scope>
    <source>
        <strain evidence="1 2">LOR1-02</strain>
    </source>
</reference>
<dbReference type="Proteomes" id="UP001243009">
    <property type="component" value="Unassembled WGS sequence"/>
</dbReference>
<accession>A0ABT9E3B7</accession>
<comment type="caution">
    <text evidence="1">The sequence shown here is derived from an EMBL/GenBank/DDBJ whole genome shotgun (WGS) entry which is preliminary data.</text>
</comment>
<organism evidence="1 2">
    <name type="scientific">Paracraurococcus lichenis</name>
    <dbReference type="NCBI Taxonomy" id="3064888"/>
    <lineage>
        <taxon>Bacteria</taxon>
        <taxon>Pseudomonadati</taxon>
        <taxon>Pseudomonadota</taxon>
        <taxon>Alphaproteobacteria</taxon>
        <taxon>Acetobacterales</taxon>
        <taxon>Roseomonadaceae</taxon>
        <taxon>Paracraurococcus</taxon>
    </lineage>
</organism>
<proteinExistence type="predicted"/>
<name>A0ABT9E3B7_9PROT</name>
<dbReference type="EMBL" id="JAUTWS010000020">
    <property type="protein sequence ID" value="MDO9710653.1"/>
    <property type="molecule type" value="Genomic_DNA"/>
</dbReference>
<dbReference type="RefSeq" id="WP_305105514.1">
    <property type="nucleotide sequence ID" value="NZ_JAUTWS010000020.1"/>
</dbReference>
<protein>
    <submittedName>
        <fullName evidence="1">Uncharacterized protein</fullName>
    </submittedName>
</protein>